<proteinExistence type="predicted"/>
<keyword evidence="3" id="KW-0862">Zinc</keyword>
<dbReference type="InterPro" id="IPR036770">
    <property type="entry name" value="Ankyrin_rpt-contain_sf"/>
</dbReference>
<evidence type="ECO:0000256" key="2">
    <source>
        <dbReference type="ARBA" id="ARBA00022771"/>
    </source>
</evidence>
<evidence type="ECO:0000313" key="8">
    <source>
        <dbReference type="Proteomes" id="UP000027265"/>
    </source>
</evidence>
<dbReference type="SUPFAM" id="SSF144232">
    <property type="entry name" value="HIT/MYND zinc finger-like"/>
    <property type="match status" value="1"/>
</dbReference>
<gene>
    <name evidence="7" type="ORF">JAAARDRAFT_38389</name>
</gene>
<dbReference type="PROSITE" id="PS50088">
    <property type="entry name" value="ANK_REPEAT"/>
    <property type="match status" value="1"/>
</dbReference>
<keyword evidence="4" id="KW-0040">ANK repeat</keyword>
<feature type="repeat" description="ANK" evidence="4">
    <location>
        <begin position="132"/>
        <end position="166"/>
    </location>
</feature>
<keyword evidence="1" id="KW-0479">Metal-binding</keyword>
<dbReference type="PROSITE" id="PS50865">
    <property type="entry name" value="ZF_MYND_2"/>
    <property type="match status" value="1"/>
</dbReference>
<sequence length="415" mass="46245">MAESAGMGTGGLFVTEEMRRILAQPGRLSEKVGGKQVREMFVANSLHLNPTLFDEFALACFLGFYEKVVQMVEEHRTPVLTGTETPYQYGYATLVVLGAQRIQEGPPGSRLHVETLKYLLSHGVPGEVEDIMGWTALDHATMNHHARLDLVRLLLENGVNVDHRDRFGCAAISAPMVLKVLPSIEFLMELGASFDIVDADGYDLSKEYISLGPEVTAIVMKWLRKRRGEEDAPLTSKKCDNCGASDGVKLLECAACHLVRYCTKDCQRQHWKTHKTKCRPYAPSNTVTLKPRYQNNTSMISIADLKRSAAGIPFSPTDLHPPIDTSNLEKPKSIVIKVQVPVVSCGNRDAMQIYTRKRDFMCQVTKVDNAGSYEKVEKVVRQKGVQGLKAYFSAELRSKNELVVKVDEVLAEQPF</sequence>
<evidence type="ECO:0000256" key="1">
    <source>
        <dbReference type="ARBA" id="ARBA00022723"/>
    </source>
</evidence>
<evidence type="ECO:0000313" key="7">
    <source>
        <dbReference type="EMBL" id="KDQ54222.1"/>
    </source>
</evidence>
<dbReference type="Gene3D" id="6.10.140.2220">
    <property type="match status" value="1"/>
</dbReference>
<evidence type="ECO:0000259" key="6">
    <source>
        <dbReference type="PROSITE" id="PS50865"/>
    </source>
</evidence>
<dbReference type="InterPro" id="IPR002893">
    <property type="entry name" value="Znf_MYND"/>
</dbReference>
<accession>A0A067PSE3</accession>
<organism evidence="7 8">
    <name type="scientific">Jaapia argillacea MUCL 33604</name>
    <dbReference type="NCBI Taxonomy" id="933084"/>
    <lineage>
        <taxon>Eukaryota</taxon>
        <taxon>Fungi</taxon>
        <taxon>Dikarya</taxon>
        <taxon>Basidiomycota</taxon>
        <taxon>Agaricomycotina</taxon>
        <taxon>Agaricomycetes</taxon>
        <taxon>Agaricomycetidae</taxon>
        <taxon>Jaapiales</taxon>
        <taxon>Jaapiaceae</taxon>
        <taxon>Jaapia</taxon>
    </lineage>
</organism>
<dbReference type="EMBL" id="KL197729">
    <property type="protein sequence ID" value="KDQ54222.1"/>
    <property type="molecule type" value="Genomic_DNA"/>
</dbReference>
<name>A0A067PSE3_9AGAM</name>
<evidence type="ECO:0000256" key="4">
    <source>
        <dbReference type="PROSITE-ProRule" id="PRU00023"/>
    </source>
</evidence>
<dbReference type="Proteomes" id="UP000027265">
    <property type="component" value="Unassembled WGS sequence"/>
</dbReference>
<dbReference type="AlphaFoldDB" id="A0A067PSE3"/>
<keyword evidence="8" id="KW-1185">Reference proteome</keyword>
<evidence type="ECO:0000256" key="3">
    <source>
        <dbReference type="ARBA" id="ARBA00022833"/>
    </source>
</evidence>
<protein>
    <recommendedName>
        <fullName evidence="6">MYND-type domain-containing protein</fullName>
    </recommendedName>
</protein>
<reference evidence="8" key="1">
    <citation type="journal article" date="2014" name="Proc. Natl. Acad. Sci. U.S.A.">
        <title>Extensive sampling of basidiomycete genomes demonstrates inadequacy of the white-rot/brown-rot paradigm for wood decay fungi.</title>
        <authorList>
            <person name="Riley R."/>
            <person name="Salamov A.A."/>
            <person name="Brown D.W."/>
            <person name="Nagy L.G."/>
            <person name="Floudas D."/>
            <person name="Held B.W."/>
            <person name="Levasseur A."/>
            <person name="Lombard V."/>
            <person name="Morin E."/>
            <person name="Otillar R."/>
            <person name="Lindquist E.A."/>
            <person name="Sun H."/>
            <person name="LaButti K.M."/>
            <person name="Schmutz J."/>
            <person name="Jabbour D."/>
            <person name="Luo H."/>
            <person name="Baker S.E."/>
            <person name="Pisabarro A.G."/>
            <person name="Walton J.D."/>
            <person name="Blanchette R.A."/>
            <person name="Henrissat B."/>
            <person name="Martin F."/>
            <person name="Cullen D."/>
            <person name="Hibbett D.S."/>
            <person name="Grigoriev I.V."/>
        </authorList>
    </citation>
    <scope>NUCLEOTIDE SEQUENCE [LARGE SCALE GENOMIC DNA]</scope>
    <source>
        <strain evidence="8">MUCL 33604</strain>
    </source>
</reference>
<dbReference type="InParanoid" id="A0A067PSE3"/>
<dbReference type="Pfam" id="PF01753">
    <property type="entry name" value="zf-MYND"/>
    <property type="match status" value="1"/>
</dbReference>
<feature type="domain" description="MYND-type" evidence="6">
    <location>
        <begin position="239"/>
        <end position="278"/>
    </location>
</feature>
<dbReference type="SMART" id="SM00248">
    <property type="entry name" value="ANK"/>
    <property type="match status" value="2"/>
</dbReference>
<dbReference type="GO" id="GO:0008270">
    <property type="term" value="F:zinc ion binding"/>
    <property type="evidence" value="ECO:0007669"/>
    <property type="project" value="UniProtKB-KW"/>
</dbReference>
<dbReference type="Gene3D" id="1.25.40.20">
    <property type="entry name" value="Ankyrin repeat-containing domain"/>
    <property type="match status" value="1"/>
</dbReference>
<dbReference type="InterPro" id="IPR002110">
    <property type="entry name" value="Ankyrin_rpt"/>
</dbReference>
<evidence type="ECO:0000256" key="5">
    <source>
        <dbReference type="PROSITE-ProRule" id="PRU00134"/>
    </source>
</evidence>
<dbReference type="SUPFAM" id="SSF48403">
    <property type="entry name" value="Ankyrin repeat"/>
    <property type="match status" value="1"/>
</dbReference>
<dbReference type="HOGENOM" id="CLU_053726_0_0_1"/>
<dbReference type="Pfam" id="PF12796">
    <property type="entry name" value="Ank_2"/>
    <property type="match status" value="1"/>
</dbReference>
<dbReference type="PROSITE" id="PS01360">
    <property type="entry name" value="ZF_MYND_1"/>
    <property type="match status" value="1"/>
</dbReference>
<keyword evidence="2 5" id="KW-0863">Zinc-finger</keyword>
<dbReference type="STRING" id="933084.A0A067PSE3"/>
<dbReference type="PROSITE" id="PS50297">
    <property type="entry name" value="ANK_REP_REGION"/>
    <property type="match status" value="1"/>
</dbReference>
<dbReference type="OrthoDB" id="194358at2759"/>